<proteinExistence type="predicted"/>
<comment type="caution">
    <text evidence="2">The sequence shown here is derived from an EMBL/GenBank/DDBJ whole genome shotgun (WGS) entry which is preliminary data.</text>
</comment>
<dbReference type="Gene3D" id="3.60.15.10">
    <property type="entry name" value="Ribonuclease Z/Hydroxyacylglutathione hydrolase-like"/>
    <property type="match status" value="1"/>
</dbReference>
<dbReference type="STRING" id="346185.AAY42_16990"/>
<dbReference type="SUPFAM" id="SSF56281">
    <property type="entry name" value="Metallo-hydrolase/oxidoreductase"/>
    <property type="match status" value="1"/>
</dbReference>
<dbReference type="RefSeq" id="WP_055397373.1">
    <property type="nucleotide sequence ID" value="NZ_LCTZ01000002.1"/>
</dbReference>
<sequence>MRGFYIIVFFIAVACNNSSKQVKTVGVEPEVENVKVSLYVLGTVQDGGSPHIGCQKECCSLLFKSPDATRKVVSLGFVDHENKKSYLFEATPDMPSQLKLLKELSGIDNETPNGIFLTHAHMGHYTGLMYLGREALGSKKIPVYAMPKMKSFLESNGPWDQLVALENIAVKELNNEKPIKLTPNLSVVPFTVPHRDEYSETVGYKIMGPNTSVLFIPDIDKWSKWKSNIIEEISNVDYAYLDATFFDGEEINNRDISEIPHPFVIESMGLFENLPEIEKKKIHFIHFNHTNPLLNPNSKQFKSVLKKGYSIASFSDRVKL</sequence>
<evidence type="ECO:0000313" key="3">
    <source>
        <dbReference type="Proteomes" id="UP000050827"/>
    </source>
</evidence>
<evidence type="ECO:0000313" key="2">
    <source>
        <dbReference type="EMBL" id="KQC31390.1"/>
    </source>
</evidence>
<dbReference type="Pfam" id="PF12706">
    <property type="entry name" value="Lactamase_B_2"/>
    <property type="match status" value="1"/>
</dbReference>
<dbReference type="OrthoDB" id="9800940at2"/>
<dbReference type="PANTHER" id="PTHR42663:SF6">
    <property type="entry name" value="HYDROLASE C777.06C-RELATED"/>
    <property type="match status" value="1"/>
</dbReference>
<dbReference type="EMBL" id="LCTZ01000002">
    <property type="protein sequence ID" value="KQC31390.1"/>
    <property type="molecule type" value="Genomic_DNA"/>
</dbReference>
<dbReference type="InterPro" id="IPR036866">
    <property type="entry name" value="RibonucZ/Hydroxyglut_hydro"/>
</dbReference>
<evidence type="ECO:0000259" key="1">
    <source>
        <dbReference type="Pfam" id="PF12706"/>
    </source>
</evidence>
<feature type="domain" description="Metallo-beta-lactamase" evidence="1">
    <location>
        <begin position="86"/>
        <end position="286"/>
    </location>
</feature>
<dbReference type="PATRIC" id="fig|1547436.3.peg.3500"/>
<dbReference type="AlphaFoldDB" id="A0A0Q1HD84"/>
<accession>A0A0Q1HD84</accession>
<dbReference type="InterPro" id="IPR001279">
    <property type="entry name" value="Metallo-B-lactamas"/>
</dbReference>
<keyword evidence="3" id="KW-1185">Reference proteome</keyword>
<dbReference type="PANTHER" id="PTHR42663">
    <property type="entry name" value="HYDROLASE C777.06C-RELATED-RELATED"/>
    <property type="match status" value="1"/>
</dbReference>
<name>A0A0Q1HD84_9FLAO</name>
<protein>
    <submittedName>
        <fullName evidence="2">Pyrroloquinoline quinone biosynthesis protein PqqB</fullName>
    </submittedName>
</protein>
<reference evidence="2 3" key="1">
    <citation type="submission" date="2015-04" db="EMBL/GenBank/DDBJ databases">
        <title>Complete genome of flavobacterium.</title>
        <authorList>
            <person name="Kwon Y.M."/>
            <person name="Kim S.-J."/>
        </authorList>
    </citation>
    <scope>NUCLEOTIDE SEQUENCE [LARGE SCALE GENOMIC DNA]</scope>
    <source>
        <strain evidence="2 3">DK169</strain>
    </source>
</reference>
<dbReference type="Proteomes" id="UP000050827">
    <property type="component" value="Unassembled WGS sequence"/>
</dbReference>
<dbReference type="PROSITE" id="PS51257">
    <property type="entry name" value="PROKAR_LIPOPROTEIN"/>
    <property type="match status" value="1"/>
</dbReference>
<gene>
    <name evidence="2" type="ORF">AAY42_16990</name>
</gene>
<organism evidence="2 3">
    <name type="scientific">Flagellimonas eckloniae</name>
    <dbReference type="NCBI Taxonomy" id="346185"/>
    <lineage>
        <taxon>Bacteria</taxon>
        <taxon>Pseudomonadati</taxon>
        <taxon>Bacteroidota</taxon>
        <taxon>Flavobacteriia</taxon>
        <taxon>Flavobacteriales</taxon>
        <taxon>Flavobacteriaceae</taxon>
        <taxon>Flagellimonas</taxon>
    </lineage>
</organism>